<name>A0A2K4ZI66_9FIRM</name>
<proteinExistence type="predicted"/>
<dbReference type="InterPro" id="IPR011004">
    <property type="entry name" value="Trimer_LpxA-like_sf"/>
</dbReference>
<dbReference type="GO" id="GO:0103118">
    <property type="term" value="F:UDP-3-O-[(3R)-3-hydroxyacyl]-glucosamine N-acyltransferase activity"/>
    <property type="evidence" value="ECO:0007669"/>
    <property type="project" value="UniProtKB-EC"/>
</dbReference>
<dbReference type="Gene3D" id="2.160.10.10">
    <property type="entry name" value="Hexapeptide repeat proteins"/>
    <property type="match status" value="1"/>
</dbReference>
<dbReference type="EC" id="2.3.1.191" evidence="1"/>
<dbReference type="SUPFAM" id="SSF51161">
    <property type="entry name" value="Trimeric LpxA-like enzymes"/>
    <property type="match status" value="1"/>
</dbReference>
<dbReference type="OrthoDB" id="9801697at2"/>
<accession>A0A2K4ZI66</accession>
<sequence>MKIKQLIPKFLREEIRMRRLRNRFPHCMIDSINVSFDAILEARVNIGQNSVVEAGVKVGRYSYVGSCTHIISAEIGAFCSIGNFCSIGTWEHPLCFLTTSPRIFREIIDEAHLYHDKPKPVTIGNDVWIGNGSYIRGGKSWKWGGNWSVHRGDA</sequence>
<organism evidence="1 2">
    <name type="scientific">Acetatifactor muris</name>
    <dbReference type="NCBI Taxonomy" id="879566"/>
    <lineage>
        <taxon>Bacteria</taxon>
        <taxon>Bacillati</taxon>
        <taxon>Bacillota</taxon>
        <taxon>Clostridia</taxon>
        <taxon>Lachnospirales</taxon>
        <taxon>Lachnospiraceae</taxon>
        <taxon>Acetatifactor</taxon>
    </lineage>
</organism>
<dbReference type="AlphaFoldDB" id="A0A2K4ZI66"/>
<keyword evidence="2" id="KW-1185">Reference proteome</keyword>
<dbReference type="Proteomes" id="UP000236311">
    <property type="component" value="Unassembled WGS sequence"/>
</dbReference>
<dbReference type="EMBL" id="OFSM01000014">
    <property type="protein sequence ID" value="SOY30160.1"/>
    <property type="molecule type" value="Genomic_DNA"/>
</dbReference>
<keyword evidence="1" id="KW-0808">Transferase</keyword>
<protein>
    <submittedName>
        <fullName evidence="1">UDP-3-O-(3-hydroxymyristoyl)glucosamine N-acyltransferase</fullName>
        <ecNumber evidence="1">2.3.1.191</ecNumber>
    </submittedName>
</protein>
<evidence type="ECO:0000313" key="1">
    <source>
        <dbReference type="EMBL" id="SOY30160.1"/>
    </source>
</evidence>
<reference evidence="1 2" key="1">
    <citation type="submission" date="2018-01" db="EMBL/GenBank/DDBJ databases">
        <authorList>
            <person name="Gaut B.S."/>
            <person name="Morton B.R."/>
            <person name="Clegg M.T."/>
            <person name="Duvall M.R."/>
        </authorList>
    </citation>
    <scope>NUCLEOTIDE SEQUENCE [LARGE SCALE GENOMIC DNA]</scope>
    <source>
        <strain evidence="1">GP69</strain>
    </source>
</reference>
<dbReference type="RefSeq" id="WP_103240222.1">
    <property type="nucleotide sequence ID" value="NZ_JANJZD010000013.1"/>
</dbReference>
<evidence type="ECO:0000313" key="2">
    <source>
        <dbReference type="Proteomes" id="UP000236311"/>
    </source>
</evidence>
<keyword evidence="1" id="KW-0012">Acyltransferase</keyword>
<gene>
    <name evidence="1" type="primary">lpxD_2</name>
    <name evidence="1" type="ORF">AMURIS_02883</name>
</gene>